<proteinExistence type="predicted"/>
<sequence length="128" mass="14933">MICNAPAFKNLKHFTTLKPADSSVSTWIEAFAESECTSLKGFNVFDTSPSVFKIDKNVFLKFFKAQPDNFIMNFQMYEETKPDRVADVLKDLFGKHFERGEVDYSRKKKIINIRLKTNLRFGYTLRDD</sequence>
<evidence type="ECO:0000313" key="1">
    <source>
        <dbReference type="Proteomes" id="UP000492821"/>
    </source>
</evidence>
<keyword evidence="1" id="KW-1185">Reference proteome</keyword>
<dbReference type="WBParaSite" id="Pan_g11198.t1">
    <property type="protein sequence ID" value="Pan_g11198.t1"/>
    <property type="gene ID" value="Pan_g11198"/>
</dbReference>
<reference evidence="1" key="1">
    <citation type="journal article" date="2013" name="Genetics">
        <title>The draft genome and transcriptome of Panagrellus redivivus are shaped by the harsh demands of a free-living lifestyle.</title>
        <authorList>
            <person name="Srinivasan J."/>
            <person name="Dillman A.R."/>
            <person name="Macchietto M.G."/>
            <person name="Heikkinen L."/>
            <person name="Lakso M."/>
            <person name="Fracchia K.M."/>
            <person name="Antoshechkin I."/>
            <person name="Mortazavi A."/>
            <person name="Wong G."/>
            <person name="Sternberg P.W."/>
        </authorList>
    </citation>
    <scope>NUCLEOTIDE SEQUENCE [LARGE SCALE GENOMIC DNA]</scope>
    <source>
        <strain evidence="1">MT8872</strain>
    </source>
</reference>
<dbReference type="AlphaFoldDB" id="A0A7E4UQA7"/>
<accession>A0A7E4UQA7</accession>
<reference evidence="2" key="2">
    <citation type="submission" date="2020-10" db="UniProtKB">
        <authorList>
            <consortium name="WormBaseParasite"/>
        </authorList>
    </citation>
    <scope>IDENTIFICATION</scope>
</reference>
<dbReference type="Proteomes" id="UP000492821">
    <property type="component" value="Unassembled WGS sequence"/>
</dbReference>
<evidence type="ECO:0000313" key="2">
    <source>
        <dbReference type="WBParaSite" id="Pan_g11198.t1"/>
    </source>
</evidence>
<organism evidence="1 2">
    <name type="scientific">Panagrellus redivivus</name>
    <name type="common">Microworm</name>
    <dbReference type="NCBI Taxonomy" id="6233"/>
    <lineage>
        <taxon>Eukaryota</taxon>
        <taxon>Metazoa</taxon>
        <taxon>Ecdysozoa</taxon>
        <taxon>Nematoda</taxon>
        <taxon>Chromadorea</taxon>
        <taxon>Rhabditida</taxon>
        <taxon>Tylenchina</taxon>
        <taxon>Panagrolaimomorpha</taxon>
        <taxon>Panagrolaimoidea</taxon>
        <taxon>Panagrolaimidae</taxon>
        <taxon>Panagrellus</taxon>
    </lineage>
</organism>
<protein>
    <submittedName>
        <fullName evidence="2">Sulfotransfer_1 domain-containing protein</fullName>
    </submittedName>
</protein>
<name>A0A7E4UQA7_PANRE</name>